<dbReference type="SUPFAM" id="SSF53474">
    <property type="entry name" value="alpha/beta-Hydrolases"/>
    <property type="match status" value="1"/>
</dbReference>
<keyword evidence="1" id="KW-0472">Membrane</keyword>
<dbReference type="Pfam" id="PF00561">
    <property type="entry name" value="Abhydrolase_1"/>
    <property type="match status" value="1"/>
</dbReference>
<evidence type="ECO:0000313" key="4">
    <source>
        <dbReference type="Proteomes" id="UP000706151"/>
    </source>
</evidence>
<comment type="caution">
    <text evidence="3">The sequence shown here is derived from an EMBL/GenBank/DDBJ whole genome shotgun (WGS) entry which is preliminary data.</text>
</comment>
<sequence>MLARGLRLFLALEVAVYVVLAVYAFDASPADAVLVAVAGVLALRGVLVAVTYALSWPDHSPAARLSLWPALRMVLGEYAAFVVTFVVIFPFADWWMGADRLPGAGRNGLPGGRPPVLLVHGYGCSRASWWWMRRRLQAAGWMVATISLEPVYTSIDDYVEPLARRIDAVLAATGGERLLLVGHSMGGLLGRAYLQRCGEVRVGGLVTLGTPHQGSRLAHLGFGESARQMQPGSTWLRTLAKPTLATRVIYTPHDNLVVPQANLKLPGAAGQEIDALGHLAMLYSPRVAQALLVALEQMRA</sequence>
<proteinExistence type="predicted"/>
<organism evidence="3 4">
    <name type="scientific">Candidatus Accumulibacter affinis</name>
    <dbReference type="NCBI Taxonomy" id="2954384"/>
    <lineage>
        <taxon>Bacteria</taxon>
        <taxon>Pseudomonadati</taxon>
        <taxon>Pseudomonadota</taxon>
        <taxon>Betaproteobacteria</taxon>
        <taxon>Candidatus Accumulibacter</taxon>
    </lineage>
</organism>
<dbReference type="GO" id="GO:0016787">
    <property type="term" value="F:hydrolase activity"/>
    <property type="evidence" value="ECO:0007669"/>
    <property type="project" value="UniProtKB-KW"/>
</dbReference>
<accession>A0A935W7X8</accession>
<feature type="transmembrane region" description="Helical" evidence="1">
    <location>
        <begin position="32"/>
        <end position="55"/>
    </location>
</feature>
<evidence type="ECO:0000259" key="2">
    <source>
        <dbReference type="Pfam" id="PF00561"/>
    </source>
</evidence>
<reference evidence="3 4" key="1">
    <citation type="submission" date="2020-10" db="EMBL/GenBank/DDBJ databases">
        <title>Connecting structure to function with the recovery of over 1000 high-quality activated sludge metagenome-assembled genomes encoding full-length rRNA genes using long-read sequencing.</title>
        <authorList>
            <person name="Singleton C.M."/>
            <person name="Petriglieri F."/>
            <person name="Kristensen J.M."/>
            <person name="Kirkegaard R.H."/>
            <person name="Michaelsen T.Y."/>
            <person name="Andersen M.H."/>
            <person name="Karst S.M."/>
            <person name="Dueholm M.S."/>
            <person name="Nielsen P.H."/>
            <person name="Albertsen M."/>
        </authorList>
    </citation>
    <scope>NUCLEOTIDE SEQUENCE [LARGE SCALE GENOMIC DNA]</scope>
    <source>
        <strain evidence="3">Fred_18-Q3-R57-64_BAT3C.720</strain>
    </source>
</reference>
<dbReference type="PANTHER" id="PTHR37946">
    <property type="entry name" value="SLL1969 PROTEIN"/>
    <property type="match status" value="1"/>
</dbReference>
<evidence type="ECO:0000256" key="1">
    <source>
        <dbReference type="SAM" id="Phobius"/>
    </source>
</evidence>
<keyword evidence="1" id="KW-1133">Transmembrane helix</keyword>
<dbReference type="Gene3D" id="3.40.50.1820">
    <property type="entry name" value="alpha/beta hydrolase"/>
    <property type="match status" value="1"/>
</dbReference>
<gene>
    <name evidence="3" type="ORF">IPK02_11655</name>
</gene>
<dbReference type="EMBL" id="JADJOT010000009">
    <property type="protein sequence ID" value="MBK7954550.1"/>
    <property type="molecule type" value="Genomic_DNA"/>
</dbReference>
<dbReference type="AlphaFoldDB" id="A0A935W7X8"/>
<dbReference type="InterPro" id="IPR029058">
    <property type="entry name" value="AB_hydrolase_fold"/>
</dbReference>
<feature type="transmembrane region" description="Helical" evidence="1">
    <location>
        <begin position="6"/>
        <end position="25"/>
    </location>
</feature>
<dbReference type="Proteomes" id="UP000706151">
    <property type="component" value="Unassembled WGS sequence"/>
</dbReference>
<evidence type="ECO:0000313" key="3">
    <source>
        <dbReference type="EMBL" id="MBK7954550.1"/>
    </source>
</evidence>
<name>A0A935W7X8_9PROT</name>
<protein>
    <submittedName>
        <fullName evidence="3">Alpha/beta fold hydrolase</fullName>
    </submittedName>
</protein>
<feature type="transmembrane region" description="Helical" evidence="1">
    <location>
        <begin position="75"/>
        <end position="96"/>
    </location>
</feature>
<feature type="domain" description="AB hydrolase-1" evidence="2">
    <location>
        <begin position="114"/>
        <end position="212"/>
    </location>
</feature>
<dbReference type="PANTHER" id="PTHR37946:SF1">
    <property type="entry name" value="SLL1969 PROTEIN"/>
    <property type="match status" value="1"/>
</dbReference>
<keyword evidence="1" id="KW-0812">Transmembrane</keyword>
<keyword evidence="3" id="KW-0378">Hydrolase</keyword>
<dbReference type="InterPro" id="IPR000073">
    <property type="entry name" value="AB_hydrolase_1"/>
</dbReference>